<reference evidence="10 11" key="1">
    <citation type="journal article" date="2014" name="Int. J. Syst. Evol. Microbiol.">
        <title>Complete genome sequence of Corynebacterium casei LMG S-19264T (=DSM 44701T), isolated from a smear-ripened cheese.</title>
        <authorList>
            <consortium name="US DOE Joint Genome Institute (JGI-PGF)"/>
            <person name="Walter F."/>
            <person name="Albersmeier A."/>
            <person name="Kalinowski J."/>
            <person name="Ruckert C."/>
        </authorList>
    </citation>
    <scope>NUCLEOTIDE SEQUENCE [LARGE SCALE GENOMIC DNA]</scope>
    <source>
        <strain evidence="10 11">NBRC 110095</strain>
    </source>
</reference>
<dbReference type="InterPro" id="IPR052159">
    <property type="entry name" value="Competence_DNA_uptake"/>
</dbReference>
<dbReference type="InterPro" id="IPR036866">
    <property type="entry name" value="RibonucZ/Hydroxyglut_hydro"/>
</dbReference>
<dbReference type="PANTHER" id="PTHR30619">
    <property type="entry name" value="DNA INTERNALIZATION/COMPETENCE PROTEIN COMEC/REC2"/>
    <property type="match status" value="1"/>
</dbReference>
<keyword evidence="5 6" id="KW-0472">Membrane</keyword>
<feature type="transmembrane region" description="Helical" evidence="6">
    <location>
        <begin position="354"/>
        <end position="372"/>
    </location>
</feature>
<feature type="transmembrane region" description="Helical" evidence="6">
    <location>
        <begin position="428"/>
        <end position="451"/>
    </location>
</feature>
<sequence length="832" mass="91606">MIQGQLPESESGTYDIVGMVSGLPILHSVAEKSPVSTVLKDSPVSFFKPSLYRATFNIEVLLIQKRLKGRSEKGQSNNPFPQRLRVSAQSSSVPIPGQVIRFSTRLKTPRGFVNPGGFDYQRWLLQQGIGAIGYVVPKASSEAGSSKAVTAEPVMPLFWSDFSFEEGAAQDSRNSLKTSSVQWVFLHCLSRVDRWRFEWRQRLVERSGEAIHLADMLGPILALSIGDRSYLSEGQWEVLQRTGLVHLLAISGLHIGLAAGLGLIIGRVAQRTLSLLPVMVLRSVLAYKATPALFSIVCALAYALLAGFTVPTQRALIMVVVANVMWMRGGFHRPWMGFWLAAAIVLMIDPLAGHSSGFWMSFLVVVILIGASQGRINLQHQSSFLVRRLGRPLSLLVIAQLYITGLMLLPSSLLGVPQSGISPVANLLAIPVVSLFFVPAVLGAMSLAMLFPSSDWGIDFIGVVANGMSVPWPVIEWLSSTPLSEPIVLATGFAWLGWWLIVLTVPLIFLPPGLRLLKCLGVILLIFSVKGFEKKPPLLKMTVMDVGQGLSVVIQVHNQVLLYDSGPAYSESFTAAEGIVGPYLRREGITSLNHVIISHGDLDHAGGLPELRAMVDVQQFSSGEPKRLSVESGHCWAGQVWQWGEVKIRVLWPLKDNSWGHSSSSLSDKMLRKLATPLKSNDQSCVLELRYKTTRVWIPGDISKAVEWFLVAAYLSEELSEEEDESKVGDGLDEGGKIEQSVLVAPHHGSNTSSSHRLLSAFAPTHVVFSSGYRNRYGHPSMKVIERYHEQPVPPELFTTATEGAIEFEWNAQGTMTVKRARDAHRRFWYQK</sequence>
<feature type="transmembrane region" description="Helical" evidence="6">
    <location>
        <begin position="487"/>
        <end position="509"/>
    </location>
</feature>
<evidence type="ECO:0000259" key="8">
    <source>
        <dbReference type="Pfam" id="PF03772"/>
    </source>
</evidence>
<evidence type="ECO:0000313" key="10">
    <source>
        <dbReference type="EMBL" id="GLS26452.1"/>
    </source>
</evidence>
<evidence type="ECO:0000256" key="5">
    <source>
        <dbReference type="ARBA" id="ARBA00023136"/>
    </source>
</evidence>
<evidence type="ECO:0000256" key="6">
    <source>
        <dbReference type="SAM" id="Phobius"/>
    </source>
</evidence>
<dbReference type="InterPro" id="IPR025405">
    <property type="entry name" value="DUF4131"/>
</dbReference>
<dbReference type="EMBL" id="BSPD01000054">
    <property type="protein sequence ID" value="GLS26452.1"/>
    <property type="molecule type" value="Genomic_DNA"/>
</dbReference>
<dbReference type="InterPro" id="IPR004477">
    <property type="entry name" value="ComEC_N"/>
</dbReference>
<keyword evidence="3 6" id="KW-0812">Transmembrane</keyword>
<feature type="transmembrane region" description="Helical" evidence="6">
    <location>
        <begin position="331"/>
        <end position="348"/>
    </location>
</feature>
<protein>
    <submittedName>
        <fullName evidence="10">DNA internalization-related competence protein ComEC/Rec2</fullName>
    </submittedName>
</protein>
<feature type="domain" description="Metallo-beta-lactamase" evidence="7">
    <location>
        <begin position="545"/>
        <end position="764"/>
    </location>
</feature>
<evidence type="ECO:0000256" key="1">
    <source>
        <dbReference type="ARBA" id="ARBA00004651"/>
    </source>
</evidence>
<dbReference type="InterPro" id="IPR001279">
    <property type="entry name" value="Metallo-B-lactamas"/>
</dbReference>
<keyword evidence="11" id="KW-1185">Reference proteome</keyword>
<dbReference type="NCBIfam" id="TIGR00360">
    <property type="entry name" value="ComEC_N-term"/>
    <property type="match status" value="1"/>
</dbReference>
<dbReference type="InterPro" id="IPR035681">
    <property type="entry name" value="ComA-like_MBL"/>
</dbReference>
<accession>A0AA37WPP9</accession>
<name>A0AA37WPP9_9GAMM</name>
<feature type="transmembrane region" description="Helical" evidence="6">
    <location>
        <begin position="393"/>
        <end position="416"/>
    </location>
</feature>
<dbReference type="InterPro" id="IPR004797">
    <property type="entry name" value="Competence_ComEC/Rec2"/>
</dbReference>
<dbReference type="AlphaFoldDB" id="A0AA37WPP9"/>
<evidence type="ECO:0000256" key="3">
    <source>
        <dbReference type="ARBA" id="ARBA00022692"/>
    </source>
</evidence>
<dbReference type="SUPFAM" id="SSF56281">
    <property type="entry name" value="Metallo-hydrolase/oxidoreductase"/>
    <property type="match status" value="1"/>
</dbReference>
<feature type="transmembrane region" description="Helical" evidence="6">
    <location>
        <begin position="244"/>
        <end position="269"/>
    </location>
</feature>
<keyword evidence="4 6" id="KW-1133">Transmembrane helix</keyword>
<feature type="transmembrane region" description="Helical" evidence="6">
    <location>
        <begin position="289"/>
        <end position="310"/>
    </location>
</feature>
<evidence type="ECO:0000256" key="2">
    <source>
        <dbReference type="ARBA" id="ARBA00022475"/>
    </source>
</evidence>
<dbReference type="GO" id="GO:0030420">
    <property type="term" value="P:establishment of competence for transformation"/>
    <property type="evidence" value="ECO:0007669"/>
    <property type="project" value="InterPro"/>
</dbReference>
<dbReference type="GO" id="GO:0005886">
    <property type="term" value="C:plasma membrane"/>
    <property type="evidence" value="ECO:0007669"/>
    <property type="project" value="UniProtKB-SubCell"/>
</dbReference>
<dbReference type="CDD" id="cd07731">
    <property type="entry name" value="ComA-like_MBL-fold"/>
    <property type="match status" value="1"/>
</dbReference>
<keyword evidence="2" id="KW-1003">Cell membrane</keyword>
<dbReference type="Pfam" id="PF03772">
    <property type="entry name" value="Competence"/>
    <property type="match status" value="1"/>
</dbReference>
<dbReference type="Pfam" id="PF00753">
    <property type="entry name" value="Lactamase_B"/>
    <property type="match status" value="1"/>
</dbReference>
<gene>
    <name evidence="10" type="ORF">GCM10007877_21680</name>
</gene>
<dbReference type="Gene3D" id="3.60.15.10">
    <property type="entry name" value="Ribonuclease Z/Hydroxyacylglutathione hydrolase-like"/>
    <property type="match status" value="1"/>
</dbReference>
<feature type="domain" description="ComEC/Rec2-related protein" evidence="8">
    <location>
        <begin position="223"/>
        <end position="507"/>
    </location>
</feature>
<dbReference type="NCBIfam" id="TIGR00361">
    <property type="entry name" value="ComEC_Rec2"/>
    <property type="match status" value="1"/>
</dbReference>
<comment type="subcellular location">
    <subcellularLocation>
        <location evidence="1">Cell membrane</location>
        <topology evidence="1">Multi-pass membrane protein</topology>
    </subcellularLocation>
</comment>
<evidence type="ECO:0000259" key="7">
    <source>
        <dbReference type="Pfam" id="PF00753"/>
    </source>
</evidence>
<dbReference type="Proteomes" id="UP001156870">
    <property type="component" value="Unassembled WGS sequence"/>
</dbReference>
<feature type="domain" description="DUF4131" evidence="9">
    <location>
        <begin position="72"/>
        <end position="136"/>
    </location>
</feature>
<dbReference type="Pfam" id="PF13567">
    <property type="entry name" value="DUF4131"/>
    <property type="match status" value="1"/>
</dbReference>
<proteinExistence type="predicted"/>
<evidence type="ECO:0000259" key="9">
    <source>
        <dbReference type="Pfam" id="PF13567"/>
    </source>
</evidence>
<comment type="caution">
    <text evidence="10">The sequence shown here is derived from an EMBL/GenBank/DDBJ whole genome shotgun (WGS) entry which is preliminary data.</text>
</comment>
<organism evidence="10 11">
    <name type="scientific">Marinibactrum halimedae</name>
    <dbReference type="NCBI Taxonomy" id="1444977"/>
    <lineage>
        <taxon>Bacteria</taxon>
        <taxon>Pseudomonadati</taxon>
        <taxon>Pseudomonadota</taxon>
        <taxon>Gammaproteobacteria</taxon>
        <taxon>Cellvibrionales</taxon>
        <taxon>Cellvibrionaceae</taxon>
        <taxon>Marinibactrum</taxon>
    </lineage>
</organism>
<dbReference type="PANTHER" id="PTHR30619:SF1">
    <property type="entry name" value="RECOMBINATION PROTEIN 2"/>
    <property type="match status" value="1"/>
</dbReference>
<evidence type="ECO:0000313" key="11">
    <source>
        <dbReference type="Proteomes" id="UP001156870"/>
    </source>
</evidence>
<evidence type="ECO:0000256" key="4">
    <source>
        <dbReference type="ARBA" id="ARBA00022989"/>
    </source>
</evidence>